<dbReference type="SUPFAM" id="SSF52540">
    <property type="entry name" value="P-loop containing nucleoside triphosphate hydrolases"/>
    <property type="match status" value="1"/>
</dbReference>
<sequence length="190" mass="22177">MMDGFLLVLSGPSGVGKGTIVKEIMKQRDDIVTSISVTTRYKRETEEEGREYFFKTVEEFNELVNNNALLEHAVVHGNKYGTPKHFVEEKIKEGKIVILEIDFQGAIQVMNNFDNAVYVFVLPPRKKDIEDRLRHRGTESEEKIKTRLETAEKELEQLKLYDYYLVNDYIDLATKRLSDIMNEEKAKRRQ</sequence>
<dbReference type="PANTHER" id="PTHR23117">
    <property type="entry name" value="GUANYLATE KINASE-RELATED"/>
    <property type="match status" value="1"/>
</dbReference>
<evidence type="ECO:0000313" key="13">
    <source>
        <dbReference type="EMBL" id="TFF67136.1"/>
    </source>
</evidence>
<dbReference type="NCBIfam" id="TIGR03263">
    <property type="entry name" value="guanyl_kin"/>
    <property type="match status" value="1"/>
</dbReference>
<feature type="binding site" evidence="11">
    <location>
        <begin position="11"/>
        <end position="18"/>
    </location>
    <ligand>
        <name>ATP</name>
        <dbReference type="ChEBI" id="CHEBI:30616"/>
    </ligand>
</feature>
<protein>
    <recommendedName>
        <fullName evidence="4 11">Guanylate kinase</fullName>
        <ecNumber evidence="3 11">2.7.4.8</ecNumber>
    </recommendedName>
    <alternativeName>
        <fullName evidence="9 11">GMP kinase</fullName>
    </alternativeName>
</protein>
<dbReference type="PROSITE" id="PS50052">
    <property type="entry name" value="GUANYLATE_KINASE_2"/>
    <property type="match status" value="1"/>
</dbReference>
<gene>
    <name evidence="11" type="primary">gmk</name>
    <name evidence="13" type="ORF">EQF91_01925</name>
</gene>
<dbReference type="GO" id="GO:0005524">
    <property type="term" value="F:ATP binding"/>
    <property type="evidence" value="ECO:0007669"/>
    <property type="project" value="UniProtKB-UniRule"/>
</dbReference>
<comment type="subcellular location">
    <subcellularLocation>
        <location evidence="11">Cytoplasm</location>
    </subcellularLocation>
</comment>
<evidence type="ECO:0000256" key="2">
    <source>
        <dbReference type="ARBA" id="ARBA00005790"/>
    </source>
</evidence>
<evidence type="ECO:0000256" key="5">
    <source>
        <dbReference type="ARBA" id="ARBA00022679"/>
    </source>
</evidence>
<dbReference type="Pfam" id="PF00625">
    <property type="entry name" value="Guanylate_kin"/>
    <property type="match status" value="1"/>
</dbReference>
<dbReference type="FunFam" id="3.30.63.10:FF:000002">
    <property type="entry name" value="Guanylate kinase 1"/>
    <property type="match status" value="1"/>
</dbReference>
<dbReference type="EC" id="2.7.4.8" evidence="3 11"/>
<keyword evidence="6 11" id="KW-0547">Nucleotide-binding</keyword>
<evidence type="ECO:0000256" key="9">
    <source>
        <dbReference type="ARBA" id="ARBA00030128"/>
    </source>
</evidence>
<dbReference type="CDD" id="cd00071">
    <property type="entry name" value="GMPK"/>
    <property type="match status" value="1"/>
</dbReference>
<keyword evidence="7 11" id="KW-0418">Kinase</keyword>
<dbReference type="PANTHER" id="PTHR23117:SF13">
    <property type="entry name" value="GUANYLATE KINASE"/>
    <property type="match status" value="1"/>
</dbReference>
<dbReference type="OrthoDB" id="9808150at2"/>
<dbReference type="Proteomes" id="UP000297454">
    <property type="component" value="Unassembled WGS sequence"/>
</dbReference>
<evidence type="ECO:0000256" key="1">
    <source>
        <dbReference type="ARBA" id="ARBA00003531"/>
    </source>
</evidence>
<dbReference type="InterPro" id="IPR017665">
    <property type="entry name" value="Guanylate_kinase"/>
</dbReference>
<dbReference type="AlphaFoldDB" id="A0A4R9C308"/>
<evidence type="ECO:0000256" key="10">
    <source>
        <dbReference type="ARBA" id="ARBA00048594"/>
    </source>
</evidence>
<dbReference type="Gene3D" id="3.30.63.10">
    <property type="entry name" value="Guanylate Kinase phosphate binding domain"/>
    <property type="match status" value="1"/>
</dbReference>
<dbReference type="InterPro" id="IPR027417">
    <property type="entry name" value="P-loop_NTPase"/>
</dbReference>
<dbReference type="InterPro" id="IPR008144">
    <property type="entry name" value="Guanylate_kin-like_dom"/>
</dbReference>
<comment type="catalytic activity">
    <reaction evidence="10 11">
        <text>GMP + ATP = GDP + ADP</text>
        <dbReference type="Rhea" id="RHEA:20780"/>
        <dbReference type="ChEBI" id="CHEBI:30616"/>
        <dbReference type="ChEBI" id="CHEBI:58115"/>
        <dbReference type="ChEBI" id="CHEBI:58189"/>
        <dbReference type="ChEBI" id="CHEBI:456216"/>
        <dbReference type="EC" id="2.7.4.8"/>
    </reaction>
</comment>
<proteinExistence type="inferred from homology"/>
<dbReference type="InterPro" id="IPR020590">
    <property type="entry name" value="Guanylate_kinase_CS"/>
</dbReference>
<dbReference type="EMBL" id="SCFR01000004">
    <property type="protein sequence ID" value="TFF67136.1"/>
    <property type="molecule type" value="Genomic_DNA"/>
</dbReference>
<reference evidence="13 14" key="1">
    <citation type="submission" date="2019-01" db="EMBL/GenBank/DDBJ databases">
        <title>Draft Genome Sequences of Helcococcus ovis Strains Isolated from the Uterus and Vagina of Dairy Cows with Metritis.</title>
        <authorList>
            <person name="Cunha F."/>
            <person name="Jeon S.J."/>
            <person name="Kutzer P."/>
            <person name="Galvao K.N."/>
        </authorList>
    </citation>
    <scope>NUCLEOTIDE SEQUENCE [LARGE SCALE GENOMIC DNA]</scope>
    <source>
        <strain evidence="13 14">KG-37</strain>
    </source>
</reference>
<evidence type="ECO:0000256" key="4">
    <source>
        <dbReference type="ARBA" id="ARBA00016296"/>
    </source>
</evidence>
<dbReference type="HAMAP" id="MF_00328">
    <property type="entry name" value="Guanylate_kinase"/>
    <property type="match status" value="1"/>
</dbReference>
<evidence type="ECO:0000256" key="6">
    <source>
        <dbReference type="ARBA" id="ARBA00022741"/>
    </source>
</evidence>
<name>A0A4R9C308_9FIRM</name>
<dbReference type="InterPro" id="IPR008145">
    <property type="entry name" value="GK/Ca_channel_bsu"/>
</dbReference>
<keyword evidence="14" id="KW-1185">Reference proteome</keyword>
<evidence type="ECO:0000256" key="3">
    <source>
        <dbReference type="ARBA" id="ARBA00012961"/>
    </source>
</evidence>
<evidence type="ECO:0000256" key="7">
    <source>
        <dbReference type="ARBA" id="ARBA00022777"/>
    </source>
</evidence>
<dbReference type="GO" id="GO:0005829">
    <property type="term" value="C:cytosol"/>
    <property type="evidence" value="ECO:0007669"/>
    <property type="project" value="TreeGrafter"/>
</dbReference>
<feature type="domain" description="Guanylate kinase-like" evidence="12">
    <location>
        <begin position="4"/>
        <end position="182"/>
    </location>
</feature>
<evidence type="ECO:0000256" key="8">
    <source>
        <dbReference type="ARBA" id="ARBA00022840"/>
    </source>
</evidence>
<comment type="function">
    <text evidence="1 11">Essential for recycling GMP and indirectly, cGMP.</text>
</comment>
<dbReference type="SMART" id="SM00072">
    <property type="entry name" value="GuKc"/>
    <property type="match status" value="1"/>
</dbReference>
<evidence type="ECO:0000313" key="14">
    <source>
        <dbReference type="Proteomes" id="UP000297454"/>
    </source>
</evidence>
<accession>A0A4R9C308</accession>
<comment type="similarity">
    <text evidence="2 11">Belongs to the guanylate kinase family.</text>
</comment>
<keyword evidence="11" id="KW-0963">Cytoplasm</keyword>
<dbReference type="Gene3D" id="3.40.50.300">
    <property type="entry name" value="P-loop containing nucleotide triphosphate hydrolases"/>
    <property type="match status" value="1"/>
</dbReference>
<keyword evidence="5 11" id="KW-0808">Transferase</keyword>
<evidence type="ECO:0000256" key="11">
    <source>
        <dbReference type="HAMAP-Rule" id="MF_00328"/>
    </source>
</evidence>
<keyword evidence="8 11" id="KW-0067">ATP-binding</keyword>
<comment type="caution">
    <text evidence="13">The sequence shown here is derived from an EMBL/GenBank/DDBJ whole genome shotgun (WGS) entry which is preliminary data.</text>
</comment>
<organism evidence="13 14">
    <name type="scientific">Helcococcus ovis</name>
    <dbReference type="NCBI Taxonomy" id="72026"/>
    <lineage>
        <taxon>Bacteria</taxon>
        <taxon>Bacillati</taxon>
        <taxon>Bacillota</taxon>
        <taxon>Tissierellia</taxon>
        <taxon>Tissierellales</taxon>
        <taxon>Peptoniphilaceae</taxon>
        <taxon>Helcococcus</taxon>
    </lineage>
</organism>
<evidence type="ECO:0000259" key="12">
    <source>
        <dbReference type="PROSITE" id="PS50052"/>
    </source>
</evidence>
<dbReference type="GO" id="GO:0004385">
    <property type="term" value="F:GMP kinase activity"/>
    <property type="evidence" value="ECO:0007669"/>
    <property type="project" value="UniProtKB-UniRule"/>
</dbReference>
<dbReference type="PROSITE" id="PS00856">
    <property type="entry name" value="GUANYLATE_KINASE_1"/>
    <property type="match status" value="1"/>
</dbReference>